<comment type="caution">
    <text evidence="2">The sequence shown here is derived from an EMBL/GenBank/DDBJ whole genome shotgun (WGS) entry which is preliminary data.</text>
</comment>
<dbReference type="Proteomes" id="UP000295678">
    <property type="component" value="Unassembled WGS sequence"/>
</dbReference>
<accession>A0A4R3MNL7</accession>
<feature type="signal peptide" evidence="1">
    <location>
        <begin position="1"/>
        <end position="20"/>
    </location>
</feature>
<organism evidence="2 3">
    <name type="scientific">Tepidamorphus gemmatus</name>
    <dbReference type="NCBI Taxonomy" id="747076"/>
    <lineage>
        <taxon>Bacteria</taxon>
        <taxon>Pseudomonadati</taxon>
        <taxon>Pseudomonadota</taxon>
        <taxon>Alphaproteobacteria</taxon>
        <taxon>Hyphomicrobiales</taxon>
        <taxon>Tepidamorphaceae</taxon>
        <taxon>Tepidamorphus</taxon>
    </lineage>
</organism>
<sequence>MWLRGFAFIAAMLASSLATARQSETFRGWQAACTAELVCLLSKRAGGGADVSVALRRLPGADEPWQLVVTPNEPAASLTDTLAVSVDGRAKLTFNPAYDYLAYGGPTHLFLINAGLATRLLGEMVGGLLLEIFYEPAGGGRATATLDLAGLVSGMQWIDSRQGRTDRDRTVAAPVDLLPDPAMADVRAPVDGGTGDRGLPRRLVDHHYLATGCEQLDSTLLAGIDVVSGRLSESALLFALPCVATGESVGYRLYVVETGEIGGIEPLSFAAFSPTHGWIGTDTLTNVAFDPGTGLLTSVRAARDEDGCGRHGTWRWIGWRFAMVEYRFRRDCDRTQPRSWPVVFRLGN</sequence>
<name>A0A4R3MNL7_9HYPH</name>
<evidence type="ECO:0000313" key="3">
    <source>
        <dbReference type="Proteomes" id="UP000295678"/>
    </source>
</evidence>
<keyword evidence="3" id="KW-1185">Reference proteome</keyword>
<keyword evidence="1" id="KW-0732">Signal</keyword>
<dbReference type="OrthoDB" id="330924at2"/>
<proteinExistence type="predicted"/>
<dbReference type="EMBL" id="SMAK01000001">
    <property type="protein sequence ID" value="TCT13646.1"/>
    <property type="molecule type" value="Genomic_DNA"/>
</dbReference>
<evidence type="ECO:0000313" key="2">
    <source>
        <dbReference type="EMBL" id="TCT13646.1"/>
    </source>
</evidence>
<evidence type="ECO:0000256" key="1">
    <source>
        <dbReference type="SAM" id="SignalP"/>
    </source>
</evidence>
<dbReference type="RefSeq" id="WP_132805011.1">
    <property type="nucleotide sequence ID" value="NZ_SMAK01000001.1"/>
</dbReference>
<reference evidence="2 3" key="1">
    <citation type="submission" date="2019-03" db="EMBL/GenBank/DDBJ databases">
        <title>Genomic Encyclopedia of Type Strains, Phase IV (KMG-IV): sequencing the most valuable type-strain genomes for metagenomic binning, comparative biology and taxonomic classification.</title>
        <authorList>
            <person name="Goeker M."/>
        </authorList>
    </citation>
    <scope>NUCLEOTIDE SEQUENCE [LARGE SCALE GENOMIC DNA]</scope>
    <source>
        <strain evidence="2 3">DSM 19345</strain>
    </source>
</reference>
<dbReference type="InterPro" id="IPR009560">
    <property type="entry name" value="DUF1176"/>
</dbReference>
<feature type="chain" id="PRO_5020249272" evidence="1">
    <location>
        <begin position="21"/>
        <end position="348"/>
    </location>
</feature>
<dbReference type="AlphaFoldDB" id="A0A4R3MNL7"/>
<gene>
    <name evidence="2" type="ORF">EDC22_101516</name>
</gene>
<protein>
    <submittedName>
        <fullName evidence="2">Uncharacterized protein DUF1176</fullName>
    </submittedName>
</protein>
<dbReference type="Pfam" id="PF06674">
    <property type="entry name" value="DUF1176"/>
    <property type="match status" value="1"/>
</dbReference>